<evidence type="ECO:0000256" key="6">
    <source>
        <dbReference type="ARBA" id="ARBA00022679"/>
    </source>
</evidence>
<name>A0A1F6XEN9_9BACT</name>
<evidence type="ECO:0000256" key="4">
    <source>
        <dbReference type="ARBA" id="ARBA00015492"/>
    </source>
</evidence>
<feature type="binding site" evidence="14">
    <location>
        <position position="118"/>
    </location>
    <ligand>
        <name>ATP</name>
        <dbReference type="ChEBI" id="CHEBI:30616"/>
    </ligand>
</feature>
<evidence type="ECO:0000256" key="8">
    <source>
        <dbReference type="ARBA" id="ARBA00022695"/>
    </source>
</evidence>
<feature type="binding site" evidence="14">
    <location>
        <position position="144"/>
    </location>
    <ligand>
        <name>ATP</name>
        <dbReference type="ChEBI" id="CHEBI:30616"/>
    </ligand>
</feature>
<dbReference type="FunFam" id="3.90.870.10:FF:000009">
    <property type="entry name" value="Threonylcarbamoyl-AMP synthase, putative"/>
    <property type="match status" value="1"/>
</dbReference>
<keyword evidence="15" id="KW-0175">Coiled coil</keyword>
<evidence type="ECO:0000256" key="11">
    <source>
        <dbReference type="ARBA" id="ARBA00029774"/>
    </source>
</evidence>
<feature type="binding site" evidence="14">
    <location>
        <position position="59"/>
    </location>
    <ligand>
        <name>ATP</name>
        <dbReference type="ChEBI" id="CHEBI:30616"/>
    </ligand>
</feature>
<proteinExistence type="inferred from homology"/>
<protein>
    <recommendedName>
        <fullName evidence="4 13">Threonylcarbamoyl-AMP synthase</fullName>
        <shortName evidence="13">TC-AMP synthase</shortName>
        <ecNumber evidence="3 13">2.7.7.87</ecNumber>
    </recommendedName>
    <alternativeName>
        <fullName evidence="11 13">L-threonylcarbamoyladenylate synthase</fullName>
    </alternativeName>
</protein>
<dbReference type="AlphaFoldDB" id="A0A1F6XEN9"/>
<dbReference type="EC" id="2.7.7.87" evidence="3 13"/>
<dbReference type="InterPro" id="IPR017945">
    <property type="entry name" value="DHBP_synth_RibB-like_a/b_dom"/>
</dbReference>
<reference evidence="17 18" key="1">
    <citation type="journal article" date="2016" name="Nat. Commun.">
        <title>Thousands of microbial genomes shed light on interconnected biogeochemical processes in an aquifer system.</title>
        <authorList>
            <person name="Anantharaman K."/>
            <person name="Brown C.T."/>
            <person name="Hug L.A."/>
            <person name="Sharon I."/>
            <person name="Castelle C.J."/>
            <person name="Probst A.J."/>
            <person name="Thomas B.C."/>
            <person name="Singh A."/>
            <person name="Wilkins M.J."/>
            <person name="Karaoz U."/>
            <person name="Brodie E.L."/>
            <person name="Williams K.H."/>
            <person name="Hubbard S.S."/>
            <person name="Banfield J.F."/>
        </authorList>
    </citation>
    <scope>NUCLEOTIDE SEQUENCE [LARGE SCALE GENOMIC DNA]</scope>
</reference>
<feature type="binding site" evidence="14">
    <location>
        <position position="122"/>
    </location>
    <ligand>
        <name>L-threonine</name>
        <dbReference type="ChEBI" id="CHEBI:57926"/>
    </ligand>
</feature>
<dbReference type="GO" id="GO:0061710">
    <property type="term" value="F:L-threonylcarbamoyladenylate synthase"/>
    <property type="evidence" value="ECO:0007669"/>
    <property type="project" value="UniProtKB-EC"/>
</dbReference>
<evidence type="ECO:0000256" key="12">
    <source>
        <dbReference type="ARBA" id="ARBA00048366"/>
    </source>
</evidence>
<organism evidence="17 18">
    <name type="scientific">Candidatus Nomurabacteria bacterium RIFCSPLOWO2_01_FULL_46_18</name>
    <dbReference type="NCBI Taxonomy" id="1801783"/>
    <lineage>
        <taxon>Bacteria</taxon>
        <taxon>Candidatus Nomuraibacteriota</taxon>
    </lineage>
</organism>
<evidence type="ECO:0000256" key="7">
    <source>
        <dbReference type="ARBA" id="ARBA00022694"/>
    </source>
</evidence>
<evidence type="ECO:0000256" key="5">
    <source>
        <dbReference type="ARBA" id="ARBA00022490"/>
    </source>
</evidence>
<dbReference type="GO" id="GO:0003725">
    <property type="term" value="F:double-stranded RNA binding"/>
    <property type="evidence" value="ECO:0007669"/>
    <property type="project" value="UniProtKB-UniRule"/>
</dbReference>
<dbReference type="InterPro" id="IPR050156">
    <property type="entry name" value="TC-AMP_synthase_SUA5"/>
</dbReference>
<comment type="function">
    <text evidence="13">Required for the formation of a threonylcarbamoyl group on adenosine at position 37 (t(6)A37) in tRNAs that read codons beginning with adenine.</text>
</comment>
<dbReference type="PANTHER" id="PTHR17490">
    <property type="entry name" value="SUA5"/>
    <property type="match status" value="1"/>
</dbReference>
<feature type="binding site" evidence="14">
    <location>
        <position position="63"/>
    </location>
    <ligand>
        <name>ATP</name>
        <dbReference type="ChEBI" id="CHEBI:30616"/>
    </ligand>
</feature>
<dbReference type="Pfam" id="PF01300">
    <property type="entry name" value="Sua5_yciO_yrdC"/>
    <property type="match status" value="1"/>
</dbReference>
<sequence>MKTEIAKLTRKNFKSVLGRAQTLIRKGKLVVFPTETVYGLGADATNERALEKIYKAKGRPSDNPIIVHVANLRQLKLLAQNPSFFEQKLIKRFWPGPLTIIFSKRKKISNIVSGGLSTVAVRMPSHPFARDLISQAGVPIAAPSANISGRPSGTLGRHLLEDLSGRVDLIVDAGPSGIGLESTVIKIEKDKILILRPGAVTREMLKKVSGQEVVFAKSKKDLQFSPGTKYRHYAPKAKLEIFKDARALKKRLAILKKKNKKVEILKKRNLKEASKNLYRDLRALDARGVDIILAGAYPAQDLGAAIMDRLRRASMR</sequence>
<evidence type="ECO:0000256" key="13">
    <source>
        <dbReference type="PIRNR" id="PIRNR004930"/>
    </source>
</evidence>
<dbReference type="InterPro" id="IPR038385">
    <property type="entry name" value="Sua5/YwlC_C"/>
</dbReference>
<dbReference type="PIRSF" id="PIRSF004930">
    <property type="entry name" value="Tln_factor_SUA5"/>
    <property type="match status" value="1"/>
</dbReference>
<evidence type="ECO:0000256" key="9">
    <source>
        <dbReference type="ARBA" id="ARBA00022741"/>
    </source>
</evidence>
<keyword evidence="5 13" id="KW-0963">Cytoplasm</keyword>
<dbReference type="NCBIfam" id="TIGR00057">
    <property type="entry name" value="L-threonylcarbamoyladenylate synthase"/>
    <property type="match status" value="1"/>
</dbReference>
<dbReference type="InterPro" id="IPR006070">
    <property type="entry name" value="Sua5-like_dom"/>
</dbReference>
<dbReference type="InterPro" id="IPR005145">
    <property type="entry name" value="Sua5_C"/>
</dbReference>
<dbReference type="EMBL" id="MFVH01000007">
    <property type="protein sequence ID" value="OGI92545.1"/>
    <property type="molecule type" value="Genomic_DNA"/>
</dbReference>
<dbReference type="Gene3D" id="3.40.50.11030">
    <property type="entry name" value="Threonylcarbamoyl-AMP synthase, C-terminal domain"/>
    <property type="match status" value="1"/>
</dbReference>
<feature type="binding site" evidence="14">
    <location>
        <position position="196"/>
    </location>
    <ligand>
        <name>ATP</name>
        <dbReference type="ChEBI" id="CHEBI:30616"/>
    </ligand>
</feature>
<dbReference type="InterPro" id="IPR010923">
    <property type="entry name" value="T(6)A37_SUA5"/>
</dbReference>
<gene>
    <name evidence="17" type="ORF">A2933_00940</name>
</gene>
<evidence type="ECO:0000256" key="10">
    <source>
        <dbReference type="ARBA" id="ARBA00022840"/>
    </source>
</evidence>
<evidence type="ECO:0000259" key="16">
    <source>
        <dbReference type="PROSITE" id="PS51163"/>
    </source>
</evidence>
<dbReference type="GO" id="GO:0008033">
    <property type="term" value="P:tRNA processing"/>
    <property type="evidence" value="ECO:0007669"/>
    <property type="project" value="UniProtKB-KW"/>
</dbReference>
<evidence type="ECO:0000256" key="1">
    <source>
        <dbReference type="ARBA" id="ARBA00004496"/>
    </source>
</evidence>
<evidence type="ECO:0000256" key="2">
    <source>
        <dbReference type="ARBA" id="ARBA00007663"/>
    </source>
</evidence>
<dbReference type="SUPFAM" id="SSF55821">
    <property type="entry name" value="YrdC/RibB"/>
    <property type="match status" value="1"/>
</dbReference>
<feature type="binding site" evidence="14">
    <location>
        <position position="142"/>
    </location>
    <ligand>
        <name>L-threonine</name>
        <dbReference type="ChEBI" id="CHEBI:57926"/>
    </ligand>
</feature>
<dbReference type="PROSITE" id="PS51163">
    <property type="entry name" value="YRDC"/>
    <property type="match status" value="1"/>
</dbReference>
<dbReference type="GO" id="GO:0006450">
    <property type="term" value="P:regulation of translational fidelity"/>
    <property type="evidence" value="ECO:0007669"/>
    <property type="project" value="TreeGrafter"/>
</dbReference>
<dbReference type="GO" id="GO:0005524">
    <property type="term" value="F:ATP binding"/>
    <property type="evidence" value="ECO:0007669"/>
    <property type="project" value="UniProtKB-UniRule"/>
</dbReference>
<dbReference type="Gene3D" id="3.90.870.10">
    <property type="entry name" value="DHBP synthase"/>
    <property type="match status" value="1"/>
</dbReference>
<keyword evidence="9 13" id="KW-0547">Nucleotide-binding</keyword>
<feature type="binding site" evidence="14">
    <location>
        <position position="36"/>
    </location>
    <ligand>
        <name>L-threonine</name>
        <dbReference type="ChEBI" id="CHEBI:57926"/>
    </ligand>
</feature>
<evidence type="ECO:0000313" key="17">
    <source>
        <dbReference type="EMBL" id="OGI92545.1"/>
    </source>
</evidence>
<dbReference type="Proteomes" id="UP000179381">
    <property type="component" value="Unassembled WGS sequence"/>
</dbReference>
<feature type="coiled-coil region" evidence="15">
    <location>
        <begin position="245"/>
        <end position="287"/>
    </location>
</feature>
<feature type="domain" description="YrdC-like" evidence="16">
    <location>
        <begin position="14"/>
        <end position="200"/>
    </location>
</feature>
<evidence type="ECO:0000256" key="14">
    <source>
        <dbReference type="PIRSR" id="PIRSR004930-1"/>
    </source>
</evidence>
<feature type="binding site" evidence="14">
    <location>
        <position position="152"/>
    </location>
    <ligand>
        <name>ATP</name>
        <dbReference type="ChEBI" id="CHEBI:30616"/>
    </ligand>
</feature>
<evidence type="ECO:0000256" key="15">
    <source>
        <dbReference type="SAM" id="Coils"/>
    </source>
</evidence>
<keyword evidence="8 13" id="KW-0548">Nucleotidyltransferase</keyword>
<feature type="binding site" evidence="14">
    <location>
        <position position="182"/>
    </location>
    <ligand>
        <name>L-threonine</name>
        <dbReference type="ChEBI" id="CHEBI:57926"/>
    </ligand>
</feature>
<accession>A0A1F6XEN9</accession>
<comment type="similarity">
    <text evidence="2 13">Belongs to the SUA5 family.</text>
</comment>
<feature type="binding site" evidence="14">
    <location>
        <position position="68"/>
    </location>
    <ligand>
        <name>L-threonine</name>
        <dbReference type="ChEBI" id="CHEBI:57926"/>
    </ligand>
</feature>
<dbReference type="Pfam" id="PF03481">
    <property type="entry name" value="Sua5_C"/>
    <property type="match status" value="1"/>
</dbReference>
<feature type="binding site" evidence="14">
    <location>
        <position position="233"/>
    </location>
    <ligand>
        <name>ATP</name>
        <dbReference type="ChEBI" id="CHEBI:30616"/>
    </ligand>
</feature>
<dbReference type="GO" id="GO:0000049">
    <property type="term" value="F:tRNA binding"/>
    <property type="evidence" value="ECO:0007669"/>
    <property type="project" value="TreeGrafter"/>
</dbReference>
<evidence type="ECO:0000313" key="18">
    <source>
        <dbReference type="Proteomes" id="UP000179381"/>
    </source>
</evidence>
<keyword evidence="10 13" id="KW-0067">ATP-binding</keyword>
<dbReference type="GO" id="GO:0005737">
    <property type="term" value="C:cytoplasm"/>
    <property type="evidence" value="ECO:0007669"/>
    <property type="project" value="UniProtKB-SubCell"/>
</dbReference>
<comment type="subcellular location">
    <subcellularLocation>
        <location evidence="1 13">Cytoplasm</location>
    </subcellularLocation>
</comment>
<comment type="catalytic activity">
    <reaction evidence="12 13">
        <text>L-threonine + hydrogencarbonate + ATP = L-threonylcarbamoyladenylate + diphosphate + H2O</text>
        <dbReference type="Rhea" id="RHEA:36407"/>
        <dbReference type="ChEBI" id="CHEBI:15377"/>
        <dbReference type="ChEBI" id="CHEBI:17544"/>
        <dbReference type="ChEBI" id="CHEBI:30616"/>
        <dbReference type="ChEBI" id="CHEBI:33019"/>
        <dbReference type="ChEBI" id="CHEBI:57926"/>
        <dbReference type="ChEBI" id="CHEBI:73682"/>
        <dbReference type="EC" id="2.7.7.87"/>
    </reaction>
</comment>
<dbReference type="PANTHER" id="PTHR17490:SF16">
    <property type="entry name" value="THREONYLCARBAMOYL-AMP SYNTHASE"/>
    <property type="match status" value="1"/>
</dbReference>
<comment type="caution">
    <text evidence="17">The sequence shown here is derived from an EMBL/GenBank/DDBJ whole genome shotgun (WGS) entry which is preliminary data.</text>
</comment>
<keyword evidence="7 13" id="KW-0819">tRNA processing</keyword>
<evidence type="ECO:0000256" key="3">
    <source>
        <dbReference type="ARBA" id="ARBA00012584"/>
    </source>
</evidence>
<keyword evidence="6 13" id="KW-0808">Transferase</keyword>